<evidence type="ECO:0000313" key="2">
    <source>
        <dbReference type="Proteomes" id="UP000607796"/>
    </source>
</evidence>
<evidence type="ECO:0008006" key="3">
    <source>
        <dbReference type="Google" id="ProtNLM"/>
    </source>
</evidence>
<evidence type="ECO:0000313" key="1">
    <source>
        <dbReference type="EMBL" id="MBE9636312.1"/>
    </source>
</evidence>
<gene>
    <name evidence="1" type="ORF">IQ782_05630</name>
</gene>
<accession>A0ABR9WYE3</accession>
<protein>
    <recommendedName>
        <fullName evidence="3">Alginate biosynthesis protein AlgF</fullName>
    </recommendedName>
</protein>
<reference evidence="1 2" key="1">
    <citation type="journal article" date="2021" name="Int. J. Syst. Evol. Microbiol.">
        <title>Salipiger mangrovisoli sp. nov., isolated from mangrove soil and the proposal for the reclassification of Paraphaeobacter pallidus as Salipiger pallidus comb. nov.</title>
        <authorList>
            <person name="Du J."/>
            <person name="Liu Y."/>
            <person name="Pei T."/>
            <person name="Deng M.R."/>
            <person name="Zhu H."/>
        </authorList>
    </citation>
    <scope>NUCLEOTIDE SEQUENCE [LARGE SCALE GENOMIC DNA]</scope>
    <source>
        <strain evidence="1 2">6D45A</strain>
    </source>
</reference>
<dbReference type="Proteomes" id="UP000607796">
    <property type="component" value="Unassembled WGS sequence"/>
</dbReference>
<proteinExistence type="predicted"/>
<organism evidence="1 2">
    <name type="scientific">Salipiger mangrovisoli</name>
    <dbReference type="NCBI Taxonomy" id="2865933"/>
    <lineage>
        <taxon>Bacteria</taxon>
        <taxon>Pseudomonadati</taxon>
        <taxon>Pseudomonadota</taxon>
        <taxon>Alphaproteobacteria</taxon>
        <taxon>Rhodobacterales</taxon>
        <taxon>Roseobacteraceae</taxon>
        <taxon>Salipiger</taxon>
    </lineage>
</organism>
<comment type="caution">
    <text evidence="1">The sequence shown here is derived from an EMBL/GenBank/DDBJ whole genome shotgun (WGS) entry which is preliminary data.</text>
</comment>
<dbReference type="EMBL" id="JADFFK010000003">
    <property type="protein sequence ID" value="MBE9636312.1"/>
    <property type="molecule type" value="Genomic_DNA"/>
</dbReference>
<name>A0ABR9WYE3_9RHOB</name>
<keyword evidence="2" id="KW-1185">Reference proteome</keyword>
<sequence>MLAILASPVAAQSVDAGNIIVLANEAVNGAVPFNEELLEAARISGAVFAGAQVHQPDSGLLNLKAYVPENWRGEEICVRVLSADGLYEAVNTYRIVPADTTSGPTIADVPFQTQHPAKLSQVSKDSLAVRISLGACSSGQTDIITVAFLNDPAAAGIELLINSFRASRVFVYIGDDAKPPIACTPVDVPARTAYDTLCVLPDLPAEDLLQLTVFRVRDNGSSSSDVITLASPGERGQ</sequence>